<comment type="similarity">
    <text evidence="2 6">Belongs to the XK family.</text>
</comment>
<dbReference type="Ensembl" id="ENSLLTT00000016264.1">
    <property type="protein sequence ID" value="ENSLLTP00000015655.1"/>
    <property type="gene ID" value="ENSLLTG00000011995.1"/>
</dbReference>
<comment type="caution">
    <text evidence="6">Lacks conserved residue(s) required for the propagation of feature annotation.</text>
</comment>
<organism evidence="7 8">
    <name type="scientific">Laticauda laticaudata</name>
    <name type="common">Blue-ringed sea krait</name>
    <name type="synonym">Blue-lipped sea krait</name>
    <dbReference type="NCBI Taxonomy" id="8630"/>
    <lineage>
        <taxon>Eukaryota</taxon>
        <taxon>Metazoa</taxon>
        <taxon>Chordata</taxon>
        <taxon>Craniata</taxon>
        <taxon>Vertebrata</taxon>
        <taxon>Euteleostomi</taxon>
        <taxon>Lepidosauria</taxon>
        <taxon>Squamata</taxon>
        <taxon>Bifurcata</taxon>
        <taxon>Unidentata</taxon>
        <taxon>Episquamata</taxon>
        <taxon>Toxicofera</taxon>
        <taxon>Serpentes</taxon>
        <taxon>Colubroidea</taxon>
        <taxon>Elapidae</taxon>
        <taxon>Laticaudinae</taxon>
        <taxon>Laticauda</taxon>
    </lineage>
</organism>
<feature type="transmembrane region" description="Helical" evidence="6">
    <location>
        <begin position="40"/>
        <end position="63"/>
    </location>
</feature>
<dbReference type="AlphaFoldDB" id="A0A8C5SCT0"/>
<evidence type="ECO:0000256" key="5">
    <source>
        <dbReference type="ARBA" id="ARBA00023136"/>
    </source>
</evidence>
<dbReference type="GeneTree" id="ENSGT00390000003231"/>
<keyword evidence="3 6" id="KW-0812">Transmembrane</keyword>
<dbReference type="PANTHER" id="PTHR14297">
    <property type="entry name" value="MEMBRANE TRANSPORT PROTEIN XK FAMILY MEMBER"/>
    <property type="match status" value="1"/>
</dbReference>
<reference evidence="7" key="1">
    <citation type="submission" date="2025-08" db="UniProtKB">
        <authorList>
            <consortium name="Ensembl"/>
        </authorList>
    </citation>
    <scope>IDENTIFICATION</scope>
</reference>
<dbReference type="Pfam" id="PF09815">
    <property type="entry name" value="XK-related"/>
    <property type="match status" value="1"/>
</dbReference>
<accession>A0A8C5SCT0</accession>
<dbReference type="InterPro" id="IPR051773">
    <property type="entry name" value="XK-related_adapter"/>
</dbReference>
<dbReference type="InterPro" id="IPR018629">
    <property type="entry name" value="XK-rel"/>
</dbReference>
<keyword evidence="4 6" id="KW-1133">Transmembrane helix</keyword>
<dbReference type="Proteomes" id="UP000694406">
    <property type="component" value="Unplaced"/>
</dbReference>
<feature type="transmembrane region" description="Helical" evidence="6">
    <location>
        <begin position="69"/>
        <end position="88"/>
    </location>
</feature>
<comment type="subcellular location">
    <subcellularLocation>
        <location evidence="1 6">Membrane</location>
        <topology evidence="1 6">Multi-pass membrane protein</topology>
    </subcellularLocation>
</comment>
<evidence type="ECO:0000313" key="8">
    <source>
        <dbReference type="Proteomes" id="UP000694406"/>
    </source>
</evidence>
<evidence type="ECO:0000313" key="7">
    <source>
        <dbReference type="Ensembl" id="ENSLLTP00000015655.1"/>
    </source>
</evidence>
<keyword evidence="8" id="KW-1185">Reference proteome</keyword>
<evidence type="ECO:0000256" key="2">
    <source>
        <dbReference type="ARBA" id="ARBA00008789"/>
    </source>
</evidence>
<evidence type="ECO:0000256" key="3">
    <source>
        <dbReference type="ARBA" id="ARBA00022692"/>
    </source>
</evidence>
<reference evidence="7" key="2">
    <citation type="submission" date="2025-09" db="UniProtKB">
        <authorList>
            <consortium name="Ensembl"/>
        </authorList>
    </citation>
    <scope>IDENTIFICATION</scope>
</reference>
<name>A0A8C5SCT0_LATLA</name>
<protein>
    <recommendedName>
        <fullName evidence="6">XK-related protein</fullName>
    </recommendedName>
</protein>
<keyword evidence="5 6" id="KW-0472">Membrane</keyword>
<dbReference type="GO" id="GO:0005886">
    <property type="term" value="C:plasma membrane"/>
    <property type="evidence" value="ECO:0007669"/>
    <property type="project" value="UniProtKB-ARBA"/>
</dbReference>
<evidence type="ECO:0000256" key="6">
    <source>
        <dbReference type="RuleBase" id="RU910716"/>
    </source>
</evidence>
<evidence type="ECO:0000256" key="4">
    <source>
        <dbReference type="ARBA" id="ARBA00022989"/>
    </source>
</evidence>
<dbReference type="PANTHER" id="PTHR14297:SF8">
    <property type="entry name" value="ENDOPLASMIC RETICULUM MEMBRANE ADAPTER PROTEIN XK"/>
    <property type="match status" value="1"/>
</dbReference>
<evidence type="ECO:0000256" key="1">
    <source>
        <dbReference type="ARBA" id="ARBA00004141"/>
    </source>
</evidence>
<sequence>CAYFYSFSEKIFPIVYGALRCNILAIKIKYDDYDISMKPAAYLCIFLWRSFEIATRVIILVLFSSVLQIWILPVVLVNFFSFFFYPWIQFWKSKCTLPENIEKALSNVDRKYGYV</sequence>
<proteinExistence type="inferred from homology"/>